<dbReference type="Proteomes" id="UP000053872">
    <property type="component" value="Unassembled WGS sequence"/>
</dbReference>
<evidence type="ECO:0000256" key="1">
    <source>
        <dbReference type="SAM" id="MobiDB-lite"/>
    </source>
</evidence>
<protein>
    <submittedName>
        <fullName evidence="2">Uncharacterized protein</fullName>
    </submittedName>
</protein>
<reference evidence="2 3" key="1">
    <citation type="journal article" date="2013" name="Science">
        <title>Genomic diversity and evolution of the head crest in the rock pigeon.</title>
        <authorList>
            <person name="Shapiro M.D."/>
            <person name="Kronenberg Z."/>
            <person name="Li C."/>
            <person name="Domyan E.T."/>
            <person name="Pan H."/>
            <person name="Campbell M."/>
            <person name="Tan H."/>
            <person name="Huff C.D."/>
            <person name="Hu H."/>
            <person name="Vickrey A.I."/>
            <person name="Nielsen S.C."/>
            <person name="Stringham S.A."/>
            <person name="Hu H."/>
            <person name="Willerslev E."/>
            <person name="Gilbert M.T."/>
            <person name="Yandell M."/>
            <person name="Zhang G."/>
            <person name="Wang J."/>
        </authorList>
    </citation>
    <scope>NUCLEOTIDE SEQUENCE [LARGE SCALE GENOMIC DNA]</scope>
    <source>
        <tissue evidence="2">Blood</tissue>
    </source>
</reference>
<organism evidence="2 3">
    <name type="scientific">Columba livia</name>
    <name type="common">Rock dove</name>
    <dbReference type="NCBI Taxonomy" id="8932"/>
    <lineage>
        <taxon>Eukaryota</taxon>
        <taxon>Metazoa</taxon>
        <taxon>Chordata</taxon>
        <taxon>Craniata</taxon>
        <taxon>Vertebrata</taxon>
        <taxon>Euteleostomi</taxon>
        <taxon>Archelosauria</taxon>
        <taxon>Archosauria</taxon>
        <taxon>Dinosauria</taxon>
        <taxon>Saurischia</taxon>
        <taxon>Theropoda</taxon>
        <taxon>Coelurosauria</taxon>
        <taxon>Aves</taxon>
        <taxon>Neognathae</taxon>
        <taxon>Neoaves</taxon>
        <taxon>Columbimorphae</taxon>
        <taxon>Columbiformes</taxon>
        <taxon>Columbidae</taxon>
        <taxon>Columba</taxon>
    </lineage>
</organism>
<dbReference type="InParanoid" id="A0A2I0LI14"/>
<gene>
    <name evidence="2" type="ORF">A306_00000391</name>
</gene>
<evidence type="ECO:0000313" key="3">
    <source>
        <dbReference type="Proteomes" id="UP000053872"/>
    </source>
</evidence>
<comment type="caution">
    <text evidence="2">The sequence shown here is derived from an EMBL/GenBank/DDBJ whole genome shotgun (WGS) entry which is preliminary data.</text>
</comment>
<accession>A0A2I0LI14</accession>
<name>A0A2I0LI14_COLLI</name>
<proteinExistence type="predicted"/>
<feature type="region of interest" description="Disordered" evidence="1">
    <location>
        <begin position="1"/>
        <end position="34"/>
    </location>
</feature>
<dbReference type="EMBL" id="AKCR02000463">
    <property type="protein sequence ID" value="PKK17072.1"/>
    <property type="molecule type" value="Genomic_DNA"/>
</dbReference>
<keyword evidence="3" id="KW-1185">Reference proteome</keyword>
<dbReference type="AlphaFoldDB" id="A0A2I0LI14"/>
<sequence>MVTPSEEASSLPAVSSKADKGSLRTVLLTNPEGR</sequence>
<evidence type="ECO:0000313" key="2">
    <source>
        <dbReference type="EMBL" id="PKK17072.1"/>
    </source>
</evidence>